<dbReference type="EMBL" id="AP024525">
    <property type="protein sequence ID" value="BCT75068.1"/>
    <property type="molecule type" value="Genomic_DNA"/>
</dbReference>
<reference evidence="2 3" key="1">
    <citation type="journal article" date="2021" name="J. Biosci. Bioeng.">
        <title>Identification and characterization of a chc gene cluster responsible for the aromatization pathway of cyclohexanecarboxylate degradation in Sinomonas cyclohexanicum ATCC 51369.</title>
        <authorList>
            <person name="Yamamoto T."/>
            <person name="Hasegawa Y."/>
            <person name="Lau P.C.K."/>
            <person name="Iwaki H."/>
        </authorList>
    </citation>
    <scope>NUCLEOTIDE SEQUENCE [LARGE SCALE GENOMIC DNA]</scope>
    <source>
        <strain evidence="2 3">ATCC 51369</strain>
    </source>
</reference>
<evidence type="ECO:0000256" key="1">
    <source>
        <dbReference type="SAM" id="MobiDB-lite"/>
    </source>
</evidence>
<evidence type="ECO:0000313" key="2">
    <source>
        <dbReference type="EMBL" id="BCT75068.1"/>
    </source>
</evidence>
<protein>
    <submittedName>
        <fullName evidence="2">Uncharacterized protein</fullName>
    </submittedName>
</protein>
<dbReference type="RefSeq" id="WP_229231856.1">
    <property type="nucleotide sequence ID" value="NZ_AP024525.1"/>
</dbReference>
<keyword evidence="3" id="KW-1185">Reference proteome</keyword>
<dbReference type="Proteomes" id="UP001319861">
    <property type="component" value="Chromosome"/>
</dbReference>
<feature type="region of interest" description="Disordered" evidence="1">
    <location>
        <begin position="1"/>
        <end position="20"/>
    </location>
</feature>
<sequence>MSASVLEPRTARRAAPSGPSEAALKVEGLWKIFGPKSDRIIGTPDEQLTRKELQRKTGCLAAVKDVSFEVAPVRSSW</sequence>
<accession>A0ABM7PS72</accession>
<name>A0ABM7PS72_SINCY</name>
<proteinExistence type="predicted"/>
<evidence type="ECO:0000313" key="3">
    <source>
        <dbReference type="Proteomes" id="UP001319861"/>
    </source>
</evidence>
<gene>
    <name evidence="2" type="ORF">SCMU_09100</name>
</gene>
<organism evidence="2 3">
    <name type="scientific">Sinomonas cyclohexanicum</name>
    <name type="common">Corynebacterium cyclohexanicum</name>
    <dbReference type="NCBI Taxonomy" id="322009"/>
    <lineage>
        <taxon>Bacteria</taxon>
        <taxon>Bacillati</taxon>
        <taxon>Actinomycetota</taxon>
        <taxon>Actinomycetes</taxon>
        <taxon>Micrococcales</taxon>
        <taxon>Micrococcaceae</taxon>
        <taxon>Sinomonas</taxon>
    </lineage>
</organism>